<dbReference type="PANTHER" id="PTHR28047">
    <property type="entry name" value="PROTEIN DCG1"/>
    <property type="match status" value="1"/>
</dbReference>
<dbReference type="GO" id="GO:0047661">
    <property type="term" value="F:amino-acid racemase activity"/>
    <property type="evidence" value="ECO:0007669"/>
    <property type="project" value="InterPro"/>
</dbReference>
<name>D2SDL9_GEOOG</name>
<dbReference type="Gene3D" id="3.40.50.12500">
    <property type="match status" value="1"/>
</dbReference>
<dbReference type="EMBL" id="CP001867">
    <property type="protein sequence ID" value="ADB74472.1"/>
    <property type="molecule type" value="Genomic_DNA"/>
</dbReference>
<accession>D2SDL9</accession>
<evidence type="ECO:0000256" key="1">
    <source>
        <dbReference type="ARBA" id="ARBA00038414"/>
    </source>
</evidence>
<gene>
    <name evidence="2" type="ordered locus">Gobs_1759</name>
</gene>
<keyword evidence="3" id="KW-1185">Reference proteome</keyword>
<dbReference type="InterPro" id="IPR015942">
    <property type="entry name" value="Asp/Glu/hydantoin_racemase"/>
</dbReference>
<evidence type="ECO:0000313" key="2">
    <source>
        <dbReference type="EMBL" id="ADB74472.1"/>
    </source>
</evidence>
<dbReference type="PANTHER" id="PTHR28047:SF5">
    <property type="entry name" value="PROTEIN DCG1"/>
    <property type="match status" value="1"/>
</dbReference>
<reference evidence="2 3" key="1">
    <citation type="journal article" date="2010" name="Stand. Genomic Sci.">
        <title>Complete genome sequence of Geodermatophilus obscurus type strain (G-20).</title>
        <authorList>
            <person name="Ivanova N."/>
            <person name="Sikorski J."/>
            <person name="Jando M."/>
            <person name="Munk C."/>
            <person name="Lapidus A."/>
            <person name="Glavina Del Rio T."/>
            <person name="Copeland A."/>
            <person name="Tice H."/>
            <person name="Cheng J.-F."/>
            <person name="Lucas S."/>
            <person name="Chen F."/>
            <person name="Nolan M."/>
            <person name="Bruce D."/>
            <person name="Goodwin L."/>
            <person name="Pitluck S."/>
            <person name="Mavromatis K."/>
            <person name="Mikhailova N."/>
            <person name="Pati A."/>
            <person name="Chen A."/>
            <person name="Palaniappan K."/>
            <person name="Land M."/>
            <person name="Hauser L."/>
            <person name="Chang Y.-J."/>
            <person name="Jeffries C.D."/>
            <person name="Meincke L."/>
            <person name="Brettin T."/>
            <person name="Detter J.C."/>
            <person name="Detter J.C."/>
            <person name="Rohde M."/>
            <person name="Goeker M."/>
            <person name="Bristow J."/>
            <person name="Eisen J.A."/>
            <person name="Markowitz V."/>
            <person name="Hugenholtz P."/>
            <person name="Kyrpides N.C."/>
            <person name="Klenk H.-P."/>
        </authorList>
    </citation>
    <scope>NUCLEOTIDE SEQUENCE [LARGE SCALE GENOMIC DNA]</scope>
    <source>
        <strain evidence="3">ATCC 25078 / DSM 43160 / JCM 3152 / KCC A-0152 / KCTC 9177 / NBRC 13315 / NRRL B-3577 / G-20</strain>
    </source>
</reference>
<dbReference type="STRING" id="526225.Gobs_1759"/>
<dbReference type="KEGG" id="gob:Gobs_1759"/>
<dbReference type="InterPro" id="IPR053714">
    <property type="entry name" value="Iso_Racemase_Enz_sf"/>
</dbReference>
<dbReference type="Proteomes" id="UP000001382">
    <property type="component" value="Chromosome"/>
</dbReference>
<dbReference type="AlphaFoldDB" id="D2SDL9"/>
<reference evidence="3" key="2">
    <citation type="submission" date="2010-01" db="EMBL/GenBank/DDBJ databases">
        <title>The complete genome of Geodermatophilus obscurus DSM 43160.</title>
        <authorList>
            <consortium name="US DOE Joint Genome Institute (JGI-PGF)"/>
            <person name="Lucas S."/>
            <person name="Copeland A."/>
            <person name="Lapidus A."/>
            <person name="Glavina del Rio T."/>
            <person name="Dalin E."/>
            <person name="Tice H."/>
            <person name="Bruce D."/>
            <person name="Goodwin L."/>
            <person name="Pitluck S."/>
            <person name="Kyrpides N."/>
            <person name="Mavromatis K."/>
            <person name="Ivanova N."/>
            <person name="Munk A.C."/>
            <person name="Brettin T."/>
            <person name="Detter J.C."/>
            <person name="Han C."/>
            <person name="Larimer F."/>
            <person name="Land M."/>
            <person name="Hauser L."/>
            <person name="Markowitz V."/>
            <person name="Cheng J.-F."/>
            <person name="Hugenholtz P."/>
            <person name="Woyke T."/>
            <person name="Wu D."/>
            <person name="Jando M."/>
            <person name="Schneider S."/>
            <person name="Klenk H.-P."/>
            <person name="Eisen J.A."/>
        </authorList>
    </citation>
    <scope>NUCLEOTIDE SEQUENCE [LARGE SCALE GENOMIC DNA]</scope>
    <source>
        <strain evidence="3">ATCC 25078 / DSM 43160 / JCM 3152 / KCC A-0152 / KCTC 9177 / NBRC 13315 / NRRL B-3577 / G-20</strain>
    </source>
</reference>
<dbReference type="eggNOG" id="COG4126">
    <property type="taxonomic scope" value="Bacteria"/>
</dbReference>
<protein>
    <submittedName>
        <fullName evidence="2">Hydantoin racemase</fullName>
    </submittedName>
</protein>
<comment type="similarity">
    <text evidence="1">Belongs to the HyuE racemase family.</text>
</comment>
<proteinExistence type="inferred from homology"/>
<evidence type="ECO:0000313" key="3">
    <source>
        <dbReference type="Proteomes" id="UP000001382"/>
    </source>
</evidence>
<organism evidence="2 3">
    <name type="scientific">Geodermatophilus obscurus (strain ATCC 25078 / DSM 43160 / JCM 3152 / CCUG 61914 / KCC A-0152 / KCTC 9177 / NBRC 13315 / NRRL B-3577 / G-20)</name>
    <dbReference type="NCBI Taxonomy" id="526225"/>
    <lineage>
        <taxon>Bacteria</taxon>
        <taxon>Bacillati</taxon>
        <taxon>Actinomycetota</taxon>
        <taxon>Actinomycetes</taxon>
        <taxon>Geodermatophilales</taxon>
        <taxon>Geodermatophilaceae</taxon>
        <taxon>Geodermatophilus</taxon>
    </lineage>
</organism>
<sequence>MHLQVVNPNTTASMTALIGRSARAAAALRTVVAAVSPENGPAAVESHVDEALAVPGLLVQVAAGEADGAQGHAIACFGDPGLDAAREVAAGPVVGIAEAAMRTATYLGRSFSVVTTLGRATGRAWELAGRYGVRDACRAVRAVEISVLALETDPAARDRIAHECGDAVDVDGCDAIVLGCGGWPTSPATSPRCSASRWWTAWPRP</sequence>
<dbReference type="HOGENOM" id="CLU_053002_0_2_11"/>
<dbReference type="InterPro" id="IPR052186">
    <property type="entry name" value="Hydantoin_racemase-like"/>
</dbReference>
<dbReference type="Pfam" id="PF01177">
    <property type="entry name" value="Asp_Glu_race"/>
    <property type="match status" value="1"/>
</dbReference>